<sequence>MKLEITLGCGLTRPDSVGKSPADGIYIEVGSYHFELRRQRRHELKSDHWEGEARHWWQSERQGIYDTLFLPIGRLCVDGFRSRQSYAEYCGVPYLSVDWILDEFDSSFNDLAVASLKYHLELSVACNEHNRDRYEDLMKRLTEEEPTFTKEESDLVFAKEGGFFTPEADTPAGRSVFADYRDREKAYLERIRQARHDFVDIMPELWS</sequence>
<dbReference type="GeneID" id="55012021"/>
<proteinExistence type="predicted"/>
<evidence type="ECO:0000313" key="2">
    <source>
        <dbReference type="Proteomes" id="UP000295568"/>
    </source>
</evidence>
<dbReference type="EMBL" id="MK524501">
    <property type="protein sequence ID" value="QBP33280.1"/>
    <property type="molecule type" value="Genomic_DNA"/>
</dbReference>
<dbReference type="Proteomes" id="UP000295568">
    <property type="component" value="Segment"/>
</dbReference>
<name>A0A482JMH4_9CAUD</name>
<evidence type="ECO:0000313" key="1">
    <source>
        <dbReference type="EMBL" id="QBP33280.1"/>
    </source>
</evidence>
<dbReference type="RefSeq" id="YP_009820577.1">
    <property type="nucleotide sequence ID" value="NC_048169.1"/>
</dbReference>
<accession>A0A482JMH4</accession>
<gene>
    <name evidence="1" type="primary">63</name>
    <name evidence="1" type="ORF">SEA_BRUTONGASTER_63</name>
</gene>
<protein>
    <submittedName>
        <fullName evidence="1">Uncharacterized protein</fullName>
    </submittedName>
</protein>
<keyword evidence="2" id="KW-1185">Reference proteome</keyword>
<dbReference type="KEGG" id="vg:55012021"/>
<reference evidence="1 2" key="1">
    <citation type="submission" date="2019-02" db="EMBL/GenBank/DDBJ databases">
        <authorList>
            <person name="Rowley M."/>
            <person name="Stucki C."/>
            <person name="Ghiringhelli B."/>
            <person name="Naegele L."/>
            <person name="Emmons C.B."/>
            <person name="Slowan-Pomeroy T."/>
            <person name="Briggs L.A."/>
            <person name="Garlena R.A."/>
            <person name="Russell D.A."/>
            <person name="Pope W.H."/>
            <person name="Molloy S.D."/>
            <person name="Jacobs-Sera D."/>
            <person name="Hatfull G.F."/>
        </authorList>
    </citation>
    <scope>NUCLEOTIDE SEQUENCE [LARGE SCALE GENOMIC DNA]</scope>
</reference>
<organism evidence="1 2">
    <name type="scientific">Gordonia phage BrutonGaster</name>
    <dbReference type="NCBI Taxonomy" id="2530116"/>
    <lineage>
        <taxon>Viruses</taxon>
        <taxon>Duplodnaviria</taxon>
        <taxon>Heunggongvirae</taxon>
        <taxon>Uroviricota</taxon>
        <taxon>Caudoviricetes</taxon>
        <taxon>Oneupvirus</taxon>
        <taxon>Oneupvirus brutongaster</taxon>
    </lineage>
</organism>